<evidence type="ECO:0000313" key="1">
    <source>
        <dbReference type="EMBL" id="MBA0825648.1"/>
    </source>
</evidence>
<comment type="caution">
    <text evidence="1">The sequence shown here is derived from an EMBL/GenBank/DDBJ whole genome shotgun (WGS) entry which is preliminary data.</text>
</comment>
<organism evidence="1 2">
    <name type="scientific">Gossypium armourianum</name>
    <dbReference type="NCBI Taxonomy" id="34283"/>
    <lineage>
        <taxon>Eukaryota</taxon>
        <taxon>Viridiplantae</taxon>
        <taxon>Streptophyta</taxon>
        <taxon>Embryophyta</taxon>
        <taxon>Tracheophyta</taxon>
        <taxon>Spermatophyta</taxon>
        <taxon>Magnoliopsida</taxon>
        <taxon>eudicotyledons</taxon>
        <taxon>Gunneridae</taxon>
        <taxon>Pentapetalae</taxon>
        <taxon>rosids</taxon>
        <taxon>malvids</taxon>
        <taxon>Malvales</taxon>
        <taxon>Malvaceae</taxon>
        <taxon>Malvoideae</taxon>
        <taxon>Gossypium</taxon>
    </lineage>
</organism>
<protein>
    <submittedName>
        <fullName evidence="1">Uncharacterized protein</fullName>
    </submittedName>
</protein>
<dbReference type="AlphaFoldDB" id="A0A7J9IV29"/>
<evidence type="ECO:0000313" key="2">
    <source>
        <dbReference type="Proteomes" id="UP000593575"/>
    </source>
</evidence>
<reference evidence="1 2" key="1">
    <citation type="journal article" date="2019" name="Genome Biol. Evol.">
        <title>Insights into the evolution of the New World diploid cottons (Gossypium, subgenus Houzingenia) based on genome sequencing.</title>
        <authorList>
            <person name="Grover C.E."/>
            <person name="Arick M.A. 2nd"/>
            <person name="Thrash A."/>
            <person name="Conover J.L."/>
            <person name="Sanders W.S."/>
            <person name="Peterson D.G."/>
            <person name="Frelichowski J.E."/>
            <person name="Scheffler J.A."/>
            <person name="Scheffler B.E."/>
            <person name="Wendel J.F."/>
        </authorList>
    </citation>
    <scope>NUCLEOTIDE SEQUENCE [LARGE SCALE GENOMIC DNA]</scope>
    <source>
        <strain evidence="1">6</strain>
        <tissue evidence="1">Leaf</tissue>
    </source>
</reference>
<feature type="non-terminal residue" evidence="1">
    <location>
        <position position="1"/>
    </location>
</feature>
<sequence>QLGFNLTGFSNSSLNRASSRRLNVPHLIDRPL</sequence>
<name>A0A7J9IV29_9ROSI</name>
<dbReference type="EMBL" id="JABFAE010000004">
    <property type="protein sequence ID" value="MBA0825648.1"/>
    <property type="molecule type" value="Genomic_DNA"/>
</dbReference>
<accession>A0A7J9IV29</accession>
<gene>
    <name evidence="1" type="ORF">Goarm_010577</name>
</gene>
<dbReference type="Proteomes" id="UP000593575">
    <property type="component" value="Unassembled WGS sequence"/>
</dbReference>
<proteinExistence type="predicted"/>
<keyword evidence="2" id="KW-1185">Reference proteome</keyword>